<evidence type="ECO:0000256" key="5">
    <source>
        <dbReference type="ARBA" id="ARBA00023235"/>
    </source>
</evidence>
<dbReference type="PANTHER" id="PTHR42946">
    <property type="entry name" value="PHOSPHOHEXOSE MUTASE"/>
    <property type="match status" value="1"/>
</dbReference>
<dbReference type="EC" id="5.4.2.10" evidence="6"/>
<dbReference type="HAMAP" id="MF_01554_B">
    <property type="entry name" value="GlmM_B"/>
    <property type="match status" value="1"/>
</dbReference>
<dbReference type="Pfam" id="PF02880">
    <property type="entry name" value="PGM_PMM_III"/>
    <property type="match status" value="1"/>
</dbReference>
<feature type="active site" description="Phosphoserine intermediate" evidence="6">
    <location>
        <position position="102"/>
    </location>
</feature>
<dbReference type="InterPro" id="IPR050060">
    <property type="entry name" value="Phosphoglucosamine_mutase"/>
</dbReference>
<evidence type="ECO:0000313" key="11">
    <source>
        <dbReference type="EMBL" id="RNC97256.1"/>
    </source>
</evidence>
<accession>A0A3M8H477</accession>
<comment type="catalytic activity">
    <reaction evidence="6">
        <text>alpha-D-glucosamine 1-phosphate = D-glucosamine 6-phosphate</text>
        <dbReference type="Rhea" id="RHEA:23424"/>
        <dbReference type="ChEBI" id="CHEBI:58516"/>
        <dbReference type="ChEBI" id="CHEBI:58725"/>
        <dbReference type="EC" id="5.4.2.10"/>
    </reaction>
</comment>
<reference evidence="11 12" key="1">
    <citation type="journal article" date="2014" name="Int. J. Syst. Evol. Microbiol.">
        <title>Lysinibacillus halotolerans sp. nov., isolated from saline-alkaline soil.</title>
        <authorList>
            <person name="Kong D."/>
            <person name="Wang Y."/>
            <person name="Zhao B."/>
            <person name="Li Y."/>
            <person name="Song J."/>
            <person name="Zhai Y."/>
            <person name="Zhang C."/>
            <person name="Wang H."/>
            <person name="Chen X."/>
            <person name="Zhao B."/>
            <person name="Ruan Z."/>
        </authorList>
    </citation>
    <scope>NUCLEOTIDE SEQUENCE [LARGE SCALE GENOMIC DNA]</scope>
    <source>
        <strain evidence="11 12">MCCC 1A12703</strain>
    </source>
</reference>
<evidence type="ECO:0000259" key="10">
    <source>
        <dbReference type="Pfam" id="PF02880"/>
    </source>
</evidence>
<gene>
    <name evidence="6 11" type="primary">glmM</name>
    <name evidence="11" type="ORF">EC501_16315</name>
</gene>
<comment type="function">
    <text evidence="6">Catalyzes the conversion of glucosamine-6-phosphate to glucosamine-1-phosphate.</text>
</comment>
<dbReference type="GO" id="GO:0005975">
    <property type="term" value="P:carbohydrate metabolic process"/>
    <property type="evidence" value="ECO:0007669"/>
    <property type="project" value="InterPro"/>
</dbReference>
<evidence type="ECO:0000259" key="9">
    <source>
        <dbReference type="Pfam" id="PF02879"/>
    </source>
</evidence>
<dbReference type="NCBIfam" id="TIGR01455">
    <property type="entry name" value="glmM"/>
    <property type="match status" value="1"/>
</dbReference>
<sequence>METKFFGTDGVRGIVNQDLDCTLVYNIARASVYYLSNGLPLGKTFCVGRDTRLSGKMFESALISGICSTGANVVNLDIVPSPVVAFLTKHYNLDGGFMITASHNSYEYNGIKVFDKQGYKLSNKMEFEIENILNNIDNIVINSSFDNIGNSKLYKKGLLDYLSYLNLNFPLNLNNTKIAIDCGNGAAYKTGPILLKKLGAEVITINDNPSGKNINLDCGSLHPDALKRVVLETKSDLGIAFDGDADRLIAIDENGTIINGDTFLAIFTKYLKFVKKLKKNTVVTTIASNIGLEVAIKKENCLLIKTDVGDRNVIEMMREKRYSLGGERSGHIVFGDYSTSSDGLITALMLLTVIKRMNKSLSELSEVMINYPQFSLDAKVSNKKKHLFNRVDGIIEKITQIQNKLDDNKKLLIRPSGTEPIIRILIQGDSIENLIPDLNDLKLIIESKLA</sequence>
<proteinExistence type="inferred from homology"/>
<dbReference type="PRINTS" id="PR00509">
    <property type="entry name" value="PGMPMM"/>
</dbReference>
<dbReference type="OrthoDB" id="9806956at2"/>
<dbReference type="GO" id="GO:0006048">
    <property type="term" value="P:UDP-N-acetylglucosamine biosynthetic process"/>
    <property type="evidence" value="ECO:0007669"/>
    <property type="project" value="TreeGrafter"/>
</dbReference>
<dbReference type="GO" id="GO:0008966">
    <property type="term" value="F:phosphoglucosamine mutase activity"/>
    <property type="evidence" value="ECO:0007669"/>
    <property type="project" value="UniProtKB-UniRule"/>
</dbReference>
<dbReference type="Gene3D" id="3.30.310.50">
    <property type="entry name" value="Alpha-D-phosphohexomutase, C-terminal domain"/>
    <property type="match status" value="1"/>
</dbReference>
<evidence type="ECO:0000256" key="3">
    <source>
        <dbReference type="ARBA" id="ARBA00022723"/>
    </source>
</evidence>
<evidence type="ECO:0000259" key="7">
    <source>
        <dbReference type="Pfam" id="PF00408"/>
    </source>
</evidence>
<dbReference type="FunFam" id="3.40.120.10:FF:000001">
    <property type="entry name" value="Phosphoglucosamine mutase"/>
    <property type="match status" value="1"/>
</dbReference>
<dbReference type="InterPro" id="IPR005844">
    <property type="entry name" value="A-D-PHexomutase_a/b/a-I"/>
</dbReference>
<protein>
    <recommendedName>
        <fullName evidence="6">Phosphoglucosamine mutase</fullName>
        <ecNumber evidence="6">5.4.2.10</ecNumber>
    </recommendedName>
</protein>
<dbReference type="InterPro" id="IPR005846">
    <property type="entry name" value="A-D-PHexomutase_a/b/a-III"/>
</dbReference>
<organism evidence="11 12">
    <name type="scientific">Lysinibacillus halotolerans</name>
    <dbReference type="NCBI Taxonomy" id="1368476"/>
    <lineage>
        <taxon>Bacteria</taxon>
        <taxon>Bacillati</taxon>
        <taxon>Bacillota</taxon>
        <taxon>Bacilli</taxon>
        <taxon>Bacillales</taxon>
        <taxon>Bacillaceae</taxon>
        <taxon>Lysinibacillus</taxon>
    </lineage>
</organism>
<dbReference type="InterPro" id="IPR006352">
    <property type="entry name" value="GlmM_bact"/>
</dbReference>
<comment type="similarity">
    <text evidence="1 6">Belongs to the phosphohexose mutase family.</text>
</comment>
<feature type="binding site" evidence="6">
    <location>
        <position position="244"/>
    </location>
    <ligand>
        <name>Mg(2+)</name>
        <dbReference type="ChEBI" id="CHEBI:18420"/>
    </ligand>
</feature>
<dbReference type="Pfam" id="PF00408">
    <property type="entry name" value="PGM_PMM_IV"/>
    <property type="match status" value="1"/>
</dbReference>
<keyword evidence="5 6" id="KW-0413">Isomerase</keyword>
<comment type="PTM">
    <text evidence="6">Activated by phosphorylation.</text>
</comment>
<keyword evidence="12" id="KW-1185">Reference proteome</keyword>
<dbReference type="GO" id="GO:0005829">
    <property type="term" value="C:cytosol"/>
    <property type="evidence" value="ECO:0007669"/>
    <property type="project" value="TreeGrafter"/>
</dbReference>
<evidence type="ECO:0000313" key="12">
    <source>
        <dbReference type="Proteomes" id="UP000279909"/>
    </source>
</evidence>
<evidence type="ECO:0000256" key="2">
    <source>
        <dbReference type="ARBA" id="ARBA00022553"/>
    </source>
</evidence>
<dbReference type="InterPro" id="IPR016055">
    <property type="entry name" value="A-D-PHexomutase_a/b/a-I/II/III"/>
</dbReference>
<keyword evidence="3 6" id="KW-0479">Metal-binding</keyword>
<dbReference type="AlphaFoldDB" id="A0A3M8H477"/>
<dbReference type="Pfam" id="PF02879">
    <property type="entry name" value="PGM_PMM_II"/>
    <property type="match status" value="1"/>
</dbReference>
<feature type="binding site" evidence="6">
    <location>
        <position position="246"/>
    </location>
    <ligand>
        <name>Mg(2+)</name>
        <dbReference type="ChEBI" id="CHEBI:18420"/>
    </ligand>
</feature>
<dbReference type="PANTHER" id="PTHR42946:SF1">
    <property type="entry name" value="PHOSPHOGLUCOMUTASE (ALPHA-D-GLUCOSE-1,6-BISPHOSPHATE-DEPENDENT)"/>
    <property type="match status" value="1"/>
</dbReference>
<dbReference type="GO" id="GO:0000287">
    <property type="term" value="F:magnesium ion binding"/>
    <property type="evidence" value="ECO:0007669"/>
    <property type="project" value="UniProtKB-UniRule"/>
</dbReference>
<feature type="binding site" evidence="6">
    <location>
        <position position="242"/>
    </location>
    <ligand>
        <name>Mg(2+)</name>
        <dbReference type="ChEBI" id="CHEBI:18420"/>
    </ligand>
</feature>
<comment type="cofactor">
    <cofactor evidence="6">
        <name>Mg(2+)</name>
        <dbReference type="ChEBI" id="CHEBI:18420"/>
    </cofactor>
    <text evidence="6">Binds 1 Mg(2+) ion per subunit.</text>
</comment>
<dbReference type="Gene3D" id="3.40.120.10">
    <property type="entry name" value="Alpha-D-Glucose-1,6-Bisphosphate, subunit A, domain 3"/>
    <property type="match status" value="3"/>
</dbReference>
<feature type="modified residue" description="Phosphoserine" evidence="6">
    <location>
        <position position="102"/>
    </location>
</feature>
<keyword evidence="2 6" id="KW-0597">Phosphoprotein</keyword>
<comment type="caution">
    <text evidence="11">The sequence shown here is derived from an EMBL/GenBank/DDBJ whole genome shotgun (WGS) entry which is preliminary data.</text>
</comment>
<dbReference type="InterPro" id="IPR036900">
    <property type="entry name" value="A-D-PHexomutase_C_sf"/>
</dbReference>
<dbReference type="EMBL" id="RHLQ01000057">
    <property type="protein sequence ID" value="RNC97256.1"/>
    <property type="molecule type" value="Genomic_DNA"/>
</dbReference>
<dbReference type="SUPFAM" id="SSF55957">
    <property type="entry name" value="Phosphoglucomutase, C-terminal domain"/>
    <property type="match status" value="1"/>
</dbReference>
<feature type="domain" description="Alpha-D-phosphohexomutase alpha/beta/alpha" evidence="9">
    <location>
        <begin position="165"/>
        <end position="255"/>
    </location>
</feature>
<dbReference type="RefSeq" id="WP_122973407.1">
    <property type="nucleotide sequence ID" value="NZ_RHLQ01000057.1"/>
</dbReference>
<evidence type="ECO:0000256" key="4">
    <source>
        <dbReference type="ARBA" id="ARBA00022842"/>
    </source>
</evidence>
<name>A0A3M8H477_9BACI</name>
<feature type="domain" description="Alpha-D-phosphohexomutase C-terminal" evidence="7">
    <location>
        <begin position="378"/>
        <end position="430"/>
    </location>
</feature>
<dbReference type="Pfam" id="PF02878">
    <property type="entry name" value="PGM_PMM_I"/>
    <property type="match status" value="1"/>
</dbReference>
<feature type="domain" description="Alpha-D-phosphohexomutase alpha/beta/alpha" evidence="8">
    <location>
        <begin position="5"/>
        <end position="138"/>
    </location>
</feature>
<dbReference type="GO" id="GO:0009252">
    <property type="term" value="P:peptidoglycan biosynthetic process"/>
    <property type="evidence" value="ECO:0007669"/>
    <property type="project" value="TreeGrafter"/>
</dbReference>
<dbReference type="InterPro" id="IPR005843">
    <property type="entry name" value="A-D-PHexomutase_C"/>
</dbReference>
<feature type="binding site" description="via phosphate group" evidence="6">
    <location>
        <position position="102"/>
    </location>
    <ligand>
        <name>Mg(2+)</name>
        <dbReference type="ChEBI" id="CHEBI:18420"/>
    </ligand>
</feature>
<dbReference type="InterPro" id="IPR005845">
    <property type="entry name" value="A-D-PHexomutase_a/b/a-II"/>
</dbReference>
<dbReference type="InterPro" id="IPR005841">
    <property type="entry name" value="Alpha-D-phosphohexomutase_SF"/>
</dbReference>
<keyword evidence="4 6" id="KW-0460">Magnesium</keyword>
<dbReference type="FunFam" id="3.40.120.10:FF:000003">
    <property type="entry name" value="Phosphoglucosamine mutase"/>
    <property type="match status" value="1"/>
</dbReference>
<evidence type="ECO:0000256" key="1">
    <source>
        <dbReference type="ARBA" id="ARBA00010231"/>
    </source>
</evidence>
<evidence type="ECO:0000259" key="8">
    <source>
        <dbReference type="Pfam" id="PF02878"/>
    </source>
</evidence>
<feature type="domain" description="Alpha-D-phosphohexomutase alpha/beta/alpha" evidence="10">
    <location>
        <begin position="259"/>
        <end position="368"/>
    </location>
</feature>
<dbReference type="GO" id="GO:0004615">
    <property type="term" value="F:phosphomannomutase activity"/>
    <property type="evidence" value="ECO:0007669"/>
    <property type="project" value="TreeGrafter"/>
</dbReference>
<dbReference type="SUPFAM" id="SSF53738">
    <property type="entry name" value="Phosphoglucomutase, first 3 domains"/>
    <property type="match status" value="3"/>
</dbReference>
<dbReference type="Proteomes" id="UP000279909">
    <property type="component" value="Unassembled WGS sequence"/>
</dbReference>
<evidence type="ECO:0000256" key="6">
    <source>
        <dbReference type="HAMAP-Rule" id="MF_01554"/>
    </source>
</evidence>